<comment type="caution">
    <text evidence="2">The sequence shown here is derived from an EMBL/GenBank/DDBJ whole genome shotgun (WGS) entry which is preliminary data.</text>
</comment>
<evidence type="ECO:0000313" key="2">
    <source>
        <dbReference type="EMBL" id="MDY0396680.1"/>
    </source>
</evidence>
<sequence>MKKSFSFITDRQGFIFPYVMFIIAIVLLLVTTSSNMYKNEIHIAKQFTDNLQMNTVYQMGFAKFKEEYVGNLMNADSDKVDYEFPPGHVAIHYSESDEQIKLDMKITLKGGSAKRTIKRTWDPIQ</sequence>
<organism evidence="2 3">
    <name type="scientific">Tigheibacillus halophilus</name>
    <dbReference type="NCBI Taxonomy" id="361280"/>
    <lineage>
        <taxon>Bacteria</taxon>
        <taxon>Bacillati</taxon>
        <taxon>Bacillota</taxon>
        <taxon>Bacilli</taxon>
        <taxon>Bacillales</taxon>
        <taxon>Bacillaceae</taxon>
        <taxon>Tigheibacillus</taxon>
    </lineage>
</organism>
<protein>
    <recommendedName>
        <fullName evidence="4">ComG operon protein 7</fullName>
    </recommendedName>
</protein>
<keyword evidence="3" id="KW-1185">Reference proteome</keyword>
<evidence type="ECO:0000256" key="1">
    <source>
        <dbReference type="SAM" id="Phobius"/>
    </source>
</evidence>
<evidence type="ECO:0000313" key="3">
    <source>
        <dbReference type="Proteomes" id="UP001281447"/>
    </source>
</evidence>
<proteinExistence type="predicted"/>
<dbReference type="Proteomes" id="UP001281447">
    <property type="component" value="Unassembled WGS sequence"/>
</dbReference>
<feature type="transmembrane region" description="Helical" evidence="1">
    <location>
        <begin position="15"/>
        <end position="37"/>
    </location>
</feature>
<dbReference type="EMBL" id="JAWDIP010000004">
    <property type="protein sequence ID" value="MDY0396680.1"/>
    <property type="molecule type" value="Genomic_DNA"/>
</dbReference>
<keyword evidence="1" id="KW-1133">Transmembrane helix</keyword>
<reference evidence="2 3" key="1">
    <citation type="submission" date="2023-10" db="EMBL/GenBank/DDBJ databases">
        <title>Virgibacillus halophilus 5B73C genome.</title>
        <authorList>
            <person name="Miliotis G."/>
            <person name="Sengupta P."/>
            <person name="Hameed A."/>
            <person name="Chuvochina M."/>
            <person name="Mcdonagh F."/>
            <person name="Simpson A.C."/>
            <person name="Singh N.K."/>
            <person name="Rekha P.D."/>
            <person name="Raman K."/>
            <person name="Hugenholtz P."/>
            <person name="Venkateswaran K."/>
        </authorList>
    </citation>
    <scope>NUCLEOTIDE SEQUENCE [LARGE SCALE GENOMIC DNA]</scope>
    <source>
        <strain evidence="2 3">5B73C</strain>
    </source>
</reference>
<keyword evidence="1" id="KW-0812">Transmembrane</keyword>
<evidence type="ECO:0008006" key="4">
    <source>
        <dbReference type="Google" id="ProtNLM"/>
    </source>
</evidence>
<keyword evidence="1" id="KW-0472">Membrane</keyword>
<gene>
    <name evidence="2" type="ORF">RWE15_23215</name>
</gene>
<dbReference type="RefSeq" id="WP_390353704.1">
    <property type="nucleotide sequence ID" value="NZ_JBHUIZ010000003.1"/>
</dbReference>
<accession>A0ABU5CBH4</accession>
<name>A0ABU5CBH4_9BACI</name>